<dbReference type="GeneID" id="85363970"/>
<dbReference type="AlphaFoldDB" id="A0AA39MMA3"/>
<organism evidence="2 3">
    <name type="scientific">Armillaria tabescens</name>
    <name type="common">Ringless honey mushroom</name>
    <name type="synonym">Agaricus tabescens</name>
    <dbReference type="NCBI Taxonomy" id="1929756"/>
    <lineage>
        <taxon>Eukaryota</taxon>
        <taxon>Fungi</taxon>
        <taxon>Dikarya</taxon>
        <taxon>Basidiomycota</taxon>
        <taxon>Agaricomycotina</taxon>
        <taxon>Agaricomycetes</taxon>
        <taxon>Agaricomycetidae</taxon>
        <taxon>Agaricales</taxon>
        <taxon>Marasmiineae</taxon>
        <taxon>Physalacriaceae</taxon>
        <taxon>Desarmillaria</taxon>
    </lineage>
</organism>
<evidence type="ECO:0000313" key="2">
    <source>
        <dbReference type="EMBL" id="KAK0440026.1"/>
    </source>
</evidence>
<accession>A0AA39MMA3</accession>
<dbReference type="Proteomes" id="UP001175211">
    <property type="component" value="Unassembled WGS sequence"/>
</dbReference>
<reference evidence="2" key="1">
    <citation type="submission" date="2023-06" db="EMBL/GenBank/DDBJ databases">
        <authorList>
            <consortium name="Lawrence Berkeley National Laboratory"/>
            <person name="Ahrendt S."/>
            <person name="Sahu N."/>
            <person name="Indic B."/>
            <person name="Wong-Bajracharya J."/>
            <person name="Merenyi Z."/>
            <person name="Ke H.-M."/>
            <person name="Monk M."/>
            <person name="Kocsube S."/>
            <person name="Drula E."/>
            <person name="Lipzen A."/>
            <person name="Balint B."/>
            <person name="Henrissat B."/>
            <person name="Andreopoulos B."/>
            <person name="Martin F.M."/>
            <person name="Harder C.B."/>
            <person name="Rigling D."/>
            <person name="Ford K.L."/>
            <person name="Foster G.D."/>
            <person name="Pangilinan J."/>
            <person name="Papanicolaou A."/>
            <person name="Barry K."/>
            <person name="LaButti K."/>
            <person name="Viragh M."/>
            <person name="Koriabine M."/>
            <person name="Yan M."/>
            <person name="Riley R."/>
            <person name="Champramary S."/>
            <person name="Plett K.L."/>
            <person name="Tsai I.J."/>
            <person name="Slot J."/>
            <person name="Sipos G."/>
            <person name="Plett J."/>
            <person name="Nagy L.G."/>
            <person name="Grigoriev I.V."/>
        </authorList>
    </citation>
    <scope>NUCLEOTIDE SEQUENCE</scope>
    <source>
        <strain evidence="2">CCBAS 213</strain>
    </source>
</reference>
<feature type="region of interest" description="Disordered" evidence="1">
    <location>
        <begin position="258"/>
        <end position="287"/>
    </location>
</feature>
<keyword evidence="3" id="KW-1185">Reference proteome</keyword>
<comment type="caution">
    <text evidence="2">The sequence shown here is derived from an EMBL/GenBank/DDBJ whole genome shotgun (WGS) entry which is preliminary data.</text>
</comment>
<proteinExistence type="predicted"/>
<evidence type="ECO:0000313" key="3">
    <source>
        <dbReference type="Proteomes" id="UP001175211"/>
    </source>
</evidence>
<evidence type="ECO:0000256" key="1">
    <source>
        <dbReference type="SAM" id="MobiDB-lite"/>
    </source>
</evidence>
<dbReference type="RefSeq" id="XP_060323475.1">
    <property type="nucleotide sequence ID" value="XM_060480422.1"/>
</dbReference>
<dbReference type="EMBL" id="JAUEPS010000079">
    <property type="protein sequence ID" value="KAK0440026.1"/>
    <property type="molecule type" value="Genomic_DNA"/>
</dbReference>
<sequence length="335" mass="36581">MAYKLDLFLGIVFENESSSVTFGSFLSKPPPSKFSDLAPVTPPPPPKVERTALKNLDMKTLRRTLNTWLSLFQSPSGVKCSKKNWSCITAKDNYHATIAILDSTDQRQAYEFRLFHIAGQYTTNPNLPSDNVLRRCAEFFNGQSQSSHVQLKCTLSHSNDSLQYSTSSSSSEVTPSRDFGNLFDIESTDLSFGLLNASRSTYPFDLRTTDAFFDGLGGETDAVNAAEIVDLLDTAGMCVGTKEDVWNSDIDLGLMSGESSNSDTSVSTNAISISANDPPTASSQSPPFHSYPDVISAAFPISPSQGDASDYHSHVDDLYRSWRLPSFGAAPDHNH</sequence>
<name>A0AA39MMA3_ARMTA</name>
<gene>
    <name evidence="2" type="ORF">EV420DRAFT_1752770</name>
</gene>
<protein>
    <submittedName>
        <fullName evidence="2">Uncharacterized protein</fullName>
    </submittedName>
</protein>